<proteinExistence type="inferred from homology"/>
<dbReference type="PROSITE" id="PS00329">
    <property type="entry name" value="HSP70_2"/>
    <property type="match status" value="1"/>
</dbReference>
<sequence length="276" mass="28998">MDMEKVNERILAFEGLIGKVNPVIPSGELYTGVDLGTASIVLCVVDEAGNLVTGAFQRGTAVRDGIVVDFVGAVDTVRRMKRELEQLLGRPLVKGAGAIPPGVSEGSAKIVRNVLEAAGFTVVNIVDEPTAAAQVLEVTEGAVVDIGGGTTGISILKDEEVLDTYDEATGGHHMNLVISGSYGIPYEEAEALKCSLERQGEIYHVVLPVIDKMARIVKTFLGERAVEAVYLVGGGSALPGFEEYFAAALGIRTLKPYNPMLVTPMGIALCARKGGG</sequence>
<dbReference type="Proteomes" id="UP000675379">
    <property type="component" value="Unassembled WGS sequence"/>
</dbReference>
<protein>
    <recommendedName>
        <fullName evidence="2">Chaperone protein DnaK</fullName>
    </recommendedName>
    <alternativeName>
        <fullName evidence="3">Chaperone protein dnaK</fullName>
    </alternativeName>
    <alternativeName>
        <fullName evidence="7">HSP70</fullName>
    </alternativeName>
    <alternativeName>
        <fullName evidence="6">Heat shock 70 kDa protein</fullName>
    </alternativeName>
    <alternativeName>
        <fullName evidence="5">Heat shock protein 70</fullName>
    </alternativeName>
</protein>
<evidence type="ECO:0000313" key="8">
    <source>
        <dbReference type="EMBL" id="MBR0575622.1"/>
    </source>
</evidence>
<dbReference type="NCBIfam" id="TIGR02529">
    <property type="entry name" value="EutJ"/>
    <property type="match status" value="1"/>
</dbReference>
<dbReference type="NCBIfam" id="NF011660">
    <property type="entry name" value="PRK15080.1"/>
    <property type="match status" value="1"/>
</dbReference>
<keyword evidence="4" id="KW-0346">Stress response</keyword>
<dbReference type="InterPro" id="IPR050696">
    <property type="entry name" value="FtsA/MreB"/>
</dbReference>
<name>A0A941HQX7_9CLOT</name>
<dbReference type="InterPro" id="IPR013366">
    <property type="entry name" value="EutJ"/>
</dbReference>
<evidence type="ECO:0000256" key="2">
    <source>
        <dbReference type="ARBA" id="ARBA00014415"/>
    </source>
</evidence>
<dbReference type="PANTHER" id="PTHR32432">
    <property type="entry name" value="CELL DIVISION PROTEIN FTSA-RELATED"/>
    <property type="match status" value="1"/>
</dbReference>
<comment type="caution">
    <text evidence="8">The sequence shown here is derived from an EMBL/GenBank/DDBJ whole genome shotgun (WGS) entry which is preliminary data.</text>
</comment>
<dbReference type="CDD" id="cd24047">
    <property type="entry name" value="ASKHA_NBD_EutJ"/>
    <property type="match status" value="1"/>
</dbReference>
<organism evidence="8 9">
    <name type="scientific">Proteiniclasticum sediminis</name>
    <dbReference type="NCBI Taxonomy" id="2804028"/>
    <lineage>
        <taxon>Bacteria</taxon>
        <taxon>Bacillati</taxon>
        <taxon>Bacillota</taxon>
        <taxon>Clostridia</taxon>
        <taxon>Eubacteriales</taxon>
        <taxon>Clostridiaceae</taxon>
        <taxon>Proteiniclasticum</taxon>
    </lineage>
</organism>
<dbReference type="AlphaFoldDB" id="A0A941HQX7"/>
<dbReference type="Gene3D" id="3.30.420.40">
    <property type="match status" value="2"/>
</dbReference>
<dbReference type="SUPFAM" id="SSF53067">
    <property type="entry name" value="Actin-like ATPase domain"/>
    <property type="match status" value="2"/>
</dbReference>
<evidence type="ECO:0000256" key="7">
    <source>
        <dbReference type="ARBA" id="ARBA00033103"/>
    </source>
</evidence>
<evidence type="ECO:0000256" key="5">
    <source>
        <dbReference type="ARBA" id="ARBA00030019"/>
    </source>
</evidence>
<comment type="similarity">
    <text evidence="1">Belongs to the heat shock protein 70 family.</text>
</comment>
<dbReference type="Pfam" id="PF11104">
    <property type="entry name" value="PilM_2"/>
    <property type="match status" value="1"/>
</dbReference>
<evidence type="ECO:0000256" key="4">
    <source>
        <dbReference type="ARBA" id="ARBA00023016"/>
    </source>
</evidence>
<keyword evidence="9" id="KW-1185">Reference proteome</keyword>
<dbReference type="EMBL" id="JAGSCS010000004">
    <property type="protein sequence ID" value="MBR0575622.1"/>
    <property type="molecule type" value="Genomic_DNA"/>
</dbReference>
<evidence type="ECO:0000256" key="6">
    <source>
        <dbReference type="ARBA" id="ARBA00030945"/>
    </source>
</evidence>
<evidence type="ECO:0000256" key="1">
    <source>
        <dbReference type="ARBA" id="ARBA00007381"/>
    </source>
</evidence>
<dbReference type="RefSeq" id="WP_211800146.1">
    <property type="nucleotide sequence ID" value="NZ_JAGSCS010000004.1"/>
</dbReference>
<reference evidence="8" key="1">
    <citation type="submission" date="2021-04" db="EMBL/GenBank/DDBJ databases">
        <title>Proteiniclasticum sedimins sp. nov., an obligate anaerobic bacterium isolated from anaerobic sludge.</title>
        <authorList>
            <person name="Liu J."/>
        </authorList>
    </citation>
    <scope>NUCLEOTIDE SEQUENCE</scope>
    <source>
        <strain evidence="8">BAD-10</strain>
    </source>
</reference>
<gene>
    <name evidence="8" type="primary">eutJ</name>
    <name evidence="8" type="ORF">KCG48_04620</name>
</gene>
<dbReference type="InterPro" id="IPR005883">
    <property type="entry name" value="PilM"/>
</dbReference>
<dbReference type="InterPro" id="IPR043129">
    <property type="entry name" value="ATPase_NBD"/>
</dbReference>
<evidence type="ECO:0000256" key="3">
    <source>
        <dbReference type="ARBA" id="ARBA00017249"/>
    </source>
</evidence>
<dbReference type="PANTHER" id="PTHR32432:SF3">
    <property type="entry name" value="ETHANOLAMINE UTILIZATION PROTEIN EUTJ"/>
    <property type="match status" value="1"/>
</dbReference>
<dbReference type="InterPro" id="IPR018181">
    <property type="entry name" value="Heat_shock_70_CS"/>
</dbReference>
<evidence type="ECO:0000313" key="9">
    <source>
        <dbReference type="Proteomes" id="UP000675379"/>
    </source>
</evidence>
<accession>A0A941HQX7</accession>